<dbReference type="Proteomes" id="UP000231912">
    <property type="component" value="Unassembled WGS sequence"/>
</dbReference>
<proteinExistence type="predicted"/>
<gene>
    <name evidence="2" type="ORF">CH371_19345</name>
</gene>
<sequence length="246" mass="25739">MQERSLDTIFDSTLEIYPRILIQTFLPIALFFSCNSAKAISLDLSKPAGLETLLLQEIGGGSSAGGGSPTSPSVDCRTNGPCYIFETGGEVSLSHSGAFGGISGADSFCSTAAGLYLPSGAGDSSEYKALIMDESGTRDLNHDWVIHPNTNYINPSTGLIISASNSSGILSLPEANLFPFSGSQVYTGINASGSTWIPKTNATCNNWTVGTNTRLGEIGETGSPNYVDSSATLTCDTARGIYCVRF</sequence>
<dbReference type="EMBL" id="NPDT01000011">
    <property type="protein sequence ID" value="PJZ64267.1"/>
    <property type="molecule type" value="Genomic_DNA"/>
</dbReference>
<feature type="domain" description="DUF1554" evidence="1">
    <location>
        <begin position="94"/>
        <end position="221"/>
    </location>
</feature>
<comment type="caution">
    <text evidence="2">The sequence shown here is derived from an EMBL/GenBank/DDBJ whole genome shotgun (WGS) entry which is preliminary data.</text>
</comment>
<dbReference type="Pfam" id="PF07588">
    <property type="entry name" value="DUF1554"/>
    <property type="match status" value="1"/>
</dbReference>
<dbReference type="Gene3D" id="3.10.100.10">
    <property type="entry name" value="Mannose-Binding Protein A, subunit A"/>
    <property type="match status" value="1"/>
</dbReference>
<dbReference type="RefSeq" id="WP_100760321.1">
    <property type="nucleotide sequence ID" value="NZ_NPDT01000011.1"/>
</dbReference>
<reference evidence="2 3" key="1">
    <citation type="submission" date="2017-07" db="EMBL/GenBank/DDBJ databases">
        <title>Leptospira spp. isolated from tropical soils.</title>
        <authorList>
            <person name="Thibeaux R."/>
            <person name="Iraola G."/>
            <person name="Ferres I."/>
            <person name="Bierque E."/>
            <person name="Girault D."/>
            <person name="Soupe-Gilbert M.-E."/>
            <person name="Picardeau M."/>
            <person name="Goarant C."/>
        </authorList>
    </citation>
    <scope>NUCLEOTIDE SEQUENCE [LARGE SCALE GENOMIC DNA]</scope>
    <source>
        <strain evidence="2 3">FH2-C-A2</strain>
    </source>
</reference>
<evidence type="ECO:0000313" key="2">
    <source>
        <dbReference type="EMBL" id="PJZ64267.1"/>
    </source>
</evidence>
<evidence type="ECO:0000259" key="1">
    <source>
        <dbReference type="Pfam" id="PF07588"/>
    </source>
</evidence>
<accession>A0A2M9Z7C5</accession>
<name>A0A2M9Z7C5_9LEPT</name>
<dbReference type="InterPro" id="IPR016187">
    <property type="entry name" value="CTDL_fold"/>
</dbReference>
<dbReference type="InterPro" id="IPR011448">
    <property type="entry name" value="DUF1554"/>
</dbReference>
<organism evidence="2 3">
    <name type="scientific">Leptospira wolffii</name>
    <dbReference type="NCBI Taxonomy" id="409998"/>
    <lineage>
        <taxon>Bacteria</taxon>
        <taxon>Pseudomonadati</taxon>
        <taxon>Spirochaetota</taxon>
        <taxon>Spirochaetia</taxon>
        <taxon>Leptospirales</taxon>
        <taxon>Leptospiraceae</taxon>
        <taxon>Leptospira</taxon>
    </lineage>
</organism>
<dbReference type="PROSITE" id="PS51257">
    <property type="entry name" value="PROKAR_LIPOPROTEIN"/>
    <property type="match status" value="1"/>
</dbReference>
<dbReference type="InterPro" id="IPR016186">
    <property type="entry name" value="C-type_lectin-like/link_sf"/>
</dbReference>
<dbReference type="SUPFAM" id="SSF56436">
    <property type="entry name" value="C-type lectin-like"/>
    <property type="match status" value="1"/>
</dbReference>
<protein>
    <recommendedName>
        <fullName evidence="1">DUF1554 domain-containing protein</fullName>
    </recommendedName>
</protein>
<evidence type="ECO:0000313" key="3">
    <source>
        <dbReference type="Proteomes" id="UP000231912"/>
    </source>
</evidence>
<dbReference type="AlphaFoldDB" id="A0A2M9Z7C5"/>